<dbReference type="InterPro" id="IPR010856">
    <property type="entry name" value="Gig2-like"/>
</dbReference>
<proteinExistence type="predicted"/>
<sequence length="404" mass="45337">MSSQIIPQVEFSDLPNLSDAQKAEIRKVGSVVVRNIVPDEQALAWKKGLRDYVEKNPQCVGHPDEDKQFFQIYWSPSQVEARSHPSVLRAISLVNTLWTPPPPGSPWLVSNSTPITWADRFRIRLPQRGKWTRHPPHIDGPSIGRWSDERMRGCYEMIFKGRWRENDAFDTERRVKAKSAEGEWDIAPQTGSCFAAWQGWLSLSSTGPGEGTLKVYPRVQLSNAYLLLRPFFRLRSPELDPFDAKSWEFVPDSSHFPGLYPGLSIRIEEDAHPNLKPGECMTCVPRVEPGDMVFWHNDVPHAVEEDHVGANDSSVIYIAALPLTVSNAGYLVKQREAFAKGTKPPDFENAPGDGEADFKGRAVRETLLSAEGRQALGLEPFAEREGMSEGERDAVRAANRLIAV</sequence>
<dbReference type="PANTHER" id="PTHR30613:SF1">
    <property type="entry name" value="DUF1479 DOMAIN PROTEIN (AFU_ORTHOLOGUE AFUA_5G09280)"/>
    <property type="match status" value="1"/>
</dbReference>
<organism evidence="1 2">
    <name type="scientific">Calocera viscosa (strain TUFC12733)</name>
    <dbReference type="NCBI Taxonomy" id="1330018"/>
    <lineage>
        <taxon>Eukaryota</taxon>
        <taxon>Fungi</taxon>
        <taxon>Dikarya</taxon>
        <taxon>Basidiomycota</taxon>
        <taxon>Agaricomycotina</taxon>
        <taxon>Dacrymycetes</taxon>
        <taxon>Dacrymycetales</taxon>
        <taxon>Dacrymycetaceae</taxon>
        <taxon>Calocera</taxon>
    </lineage>
</organism>
<dbReference type="EMBL" id="KV417322">
    <property type="protein sequence ID" value="KZO91494.1"/>
    <property type="molecule type" value="Genomic_DNA"/>
</dbReference>
<dbReference type="STRING" id="1330018.A0A167HD18"/>
<dbReference type="OrthoDB" id="8249012at2759"/>
<dbReference type="SUPFAM" id="SSF51197">
    <property type="entry name" value="Clavaminate synthase-like"/>
    <property type="match status" value="1"/>
</dbReference>
<dbReference type="Pfam" id="PF07350">
    <property type="entry name" value="Gig2-like"/>
    <property type="match status" value="1"/>
</dbReference>
<dbReference type="PANTHER" id="PTHR30613">
    <property type="entry name" value="UNCHARACTERIZED PROTEIN YBIU-RELATED"/>
    <property type="match status" value="1"/>
</dbReference>
<dbReference type="Proteomes" id="UP000076738">
    <property type="component" value="Unassembled WGS sequence"/>
</dbReference>
<reference evidence="1 2" key="1">
    <citation type="journal article" date="2016" name="Mol. Biol. Evol.">
        <title>Comparative Genomics of Early-Diverging Mushroom-Forming Fungi Provides Insights into the Origins of Lignocellulose Decay Capabilities.</title>
        <authorList>
            <person name="Nagy L.G."/>
            <person name="Riley R."/>
            <person name="Tritt A."/>
            <person name="Adam C."/>
            <person name="Daum C."/>
            <person name="Floudas D."/>
            <person name="Sun H."/>
            <person name="Yadav J.S."/>
            <person name="Pangilinan J."/>
            <person name="Larsson K.H."/>
            <person name="Matsuura K."/>
            <person name="Barry K."/>
            <person name="Labutti K."/>
            <person name="Kuo R."/>
            <person name="Ohm R.A."/>
            <person name="Bhattacharya S.S."/>
            <person name="Shirouzu T."/>
            <person name="Yoshinaga Y."/>
            <person name="Martin F.M."/>
            <person name="Grigoriev I.V."/>
            <person name="Hibbett D.S."/>
        </authorList>
    </citation>
    <scope>NUCLEOTIDE SEQUENCE [LARGE SCALE GENOMIC DNA]</scope>
    <source>
        <strain evidence="1 2">TUFC12733</strain>
    </source>
</reference>
<keyword evidence="2" id="KW-1185">Reference proteome</keyword>
<protein>
    <submittedName>
        <fullName evidence="1">DUF1479-domain-containing protein</fullName>
    </submittedName>
</protein>
<dbReference type="InterPro" id="IPR027443">
    <property type="entry name" value="IPNS-like_sf"/>
</dbReference>
<evidence type="ECO:0000313" key="1">
    <source>
        <dbReference type="EMBL" id="KZO91494.1"/>
    </source>
</evidence>
<accession>A0A167HD18</accession>
<name>A0A167HD18_CALVF</name>
<gene>
    <name evidence="1" type="ORF">CALVIDRAFT_489013</name>
</gene>
<dbReference type="AlphaFoldDB" id="A0A167HD18"/>
<dbReference type="Gene3D" id="2.60.120.330">
    <property type="entry name" value="B-lactam Antibiotic, Isopenicillin N Synthase, Chain"/>
    <property type="match status" value="1"/>
</dbReference>
<evidence type="ECO:0000313" key="2">
    <source>
        <dbReference type="Proteomes" id="UP000076738"/>
    </source>
</evidence>